<accession>A0A4Y1RBA5</accession>
<gene>
    <name evidence="2" type="ORF">Prudu_011454</name>
</gene>
<feature type="region of interest" description="Disordered" evidence="1">
    <location>
        <begin position="16"/>
        <end position="77"/>
    </location>
</feature>
<dbReference type="AlphaFoldDB" id="A0A4Y1RBA5"/>
<name>A0A4Y1RBA5_PRUDU</name>
<evidence type="ECO:0000313" key="2">
    <source>
        <dbReference type="EMBL" id="BBH01247.1"/>
    </source>
</evidence>
<organism evidence="2">
    <name type="scientific">Prunus dulcis</name>
    <name type="common">Almond</name>
    <name type="synonym">Amygdalus dulcis</name>
    <dbReference type="NCBI Taxonomy" id="3755"/>
    <lineage>
        <taxon>Eukaryota</taxon>
        <taxon>Viridiplantae</taxon>
        <taxon>Streptophyta</taxon>
        <taxon>Embryophyta</taxon>
        <taxon>Tracheophyta</taxon>
        <taxon>Spermatophyta</taxon>
        <taxon>Magnoliopsida</taxon>
        <taxon>eudicotyledons</taxon>
        <taxon>Gunneridae</taxon>
        <taxon>Pentapetalae</taxon>
        <taxon>rosids</taxon>
        <taxon>fabids</taxon>
        <taxon>Rosales</taxon>
        <taxon>Rosaceae</taxon>
        <taxon>Amygdaloideae</taxon>
        <taxon>Amygdaleae</taxon>
        <taxon>Prunus</taxon>
    </lineage>
</organism>
<protein>
    <submittedName>
        <fullName evidence="2">Uncharacterized protein</fullName>
    </submittedName>
</protein>
<evidence type="ECO:0000256" key="1">
    <source>
        <dbReference type="SAM" id="MobiDB-lite"/>
    </source>
</evidence>
<proteinExistence type="predicted"/>
<dbReference type="EMBL" id="AP019300">
    <property type="protein sequence ID" value="BBH01247.1"/>
    <property type="molecule type" value="Genomic_DNA"/>
</dbReference>
<sequence>MGVLALQSPVAFHLHRHHEVQESQPQSSWATEPGHSEAHLVQEPYSRARKNPFFDGLLRAEDGTPSPPFDLQASLGSRNISRTMSDIGNTHTRNAHNSLTDIGNNPFLQPFERSKIDKTASFAFTDVQSLFSFDPNEPIEANEKPPTVNGLTSAKSFRVNRRKENLSTVSLPQSAASFYNGDSPEFEIVASCPSINQLNSFLKATKDEVNAGVPGRFLHVVMAQDSRSLGPQESKRLWSPTVGY</sequence>
<reference evidence="2" key="1">
    <citation type="journal article" date="2019" name="Science">
        <title>Mutation of a bHLH transcription factor allowed almond domestication.</title>
        <authorList>
            <person name="Sanchez-Perez R."/>
            <person name="Pavan S."/>
            <person name="Mazzeo R."/>
            <person name="Moldovan C."/>
            <person name="Aiese Cigliano R."/>
            <person name="Del Cueto J."/>
            <person name="Ricciardi F."/>
            <person name="Lotti C."/>
            <person name="Ricciardi L."/>
            <person name="Dicenta F."/>
            <person name="Lopez-Marques R.L."/>
            <person name="Lindberg Moller B."/>
        </authorList>
    </citation>
    <scope>NUCLEOTIDE SEQUENCE</scope>
</reference>